<dbReference type="Proteomes" id="UP000069850">
    <property type="component" value="Chromosome 1"/>
</dbReference>
<dbReference type="OrthoDB" id="31271at2157"/>
<organism evidence="1 2">
    <name type="scientific">Methanoculleus bourgensis</name>
    <dbReference type="NCBI Taxonomy" id="83986"/>
    <lineage>
        <taxon>Archaea</taxon>
        <taxon>Methanobacteriati</taxon>
        <taxon>Methanobacteriota</taxon>
        <taxon>Stenosarchaea group</taxon>
        <taxon>Methanomicrobia</taxon>
        <taxon>Methanomicrobiales</taxon>
        <taxon>Methanomicrobiaceae</taxon>
        <taxon>Methanoculleus</taxon>
    </lineage>
</organism>
<evidence type="ECO:0000313" key="1">
    <source>
        <dbReference type="EMBL" id="CVK31898.1"/>
    </source>
</evidence>
<dbReference type="KEGG" id="mema:MMAB1_0681"/>
<reference evidence="1 2" key="1">
    <citation type="submission" date="2016-01" db="EMBL/GenBank/DDBJ databases">
        <authorList>
            <person name="Manzoor S."/>
        </authorList>
    </citation>
    <scope>NUCLEOTIDE SEQUENCE [LARGE SCALE GENOMIC DNA]</scope>
    <source>
        <strain evidence="1">Methanoculleus sp MAB1</strain>
    </source>
</reference>
<sequence length="203" mass="22286">MNLRQLEMRLERLQGFERPTARLEQYQTPAPVAARLLHHAAMQGTIEGRRVCDLGCGTGILACGAALLGASAVTGVDIDPAAVDIARQNAEMLGVTVDFIIADIRSPDVDWAALACDTVVMNPPFGAQKAHADRPFIDRALELGHVVYGIFNEGSSPFVAAYTEGRATIEEVIRCAFPLRRTFAHHRKERVDITVEVIRLRRI</sequence>
<dbReference type="GO" id="GO:0008168">
    <property type="term" value="F:methyltransferase activity"/>
    <property type="evidence" value="ECO:0007669"/>
    <property type="project" value="UniProtKB-KW"/>
</dbReference>
<dbReference type="GO" id="GO:0032259">
    <property type="term" value="P:methylation"/>
    <property type="evidence" value="ECO:0007669"/>
    <property type="project" value="UniProtKB-KW"/>
</dbReference>
<accession>A0A0X3BIK2</accession>
<evidence type="ECO:0000313" key="2">
    <source>
        <dbReference type="Proteomes" id="UP000069850"/>
    </source>
</evidence>
<dbReference type="GeneID" id="27136708"/>
<proteinExistence type="predicted"/>
<dbReference type="EMBL" id="LT158599">
    <property type="protein sequence ID" value="CVK31898.1"/>
    <property type="molecule type" value="Genomic_DNA"/>
</dbReference>
<dbReference type="InterPro" id="IPR029063">
    <property type="entry name" value="SAM-dependent_MTases_sf"/>
</dbReference>
<dbReference type="Pfam" id="PF06325">
    <property type="entry name" value="PrmA"/>
    <property type="match status" value="1"/>
</dbReference>
<keyword evidence="1" id="KW-0489">Methyltransferase</keyword>
<dbReference type="PANTHER" id="PTHR23290">
    <property type="entry name" value="RRNA N6-ADENOSINE-METHYLTRANSFERASE METTL5"/>
    <property type="match status" value="1"/>
</dbReference>
<gene>
    <name evidence="1" type="ORF">MMAB1_0681</name>
</gene>
<dbReference type="GO" id="GO:0003676">
    <property type="term" value="F:nucleic acid binding"/>
    <property type="evidence" value="ECO:0007669"/>
    <property type="project" value="InterPro"/>
</dbReference>
<dbReference type="Gene3D" id="3.40.50.150">
    <property type="entry name" value="Vaccinia Virus protein VP39"/>
    <property type="match status" value="1"/>
</dbReference>
<dbReference type="InterPro" id="IPR002052">
    <property type="entry name" value="DNA_methylase_N6_adenine_CS"/>
</dbReference>
<dbReference type="AlphaFoldDB" id="A0A0X3BIK2"/>
<dbReference type="PROSITE" id="PS00092">
    <property type="entry name" value="N6_MTASE"/>
    <property type="match status" value="1"/>
</dbReference>
<dbReference type="RefSeq" id="WP_062261968.1">
    <property type="nucleotide sequence ID" value="NZ_LT158599.1"/>
</dbReference>
<dbReference type="SUPFAM" id="SSF53335">
    <property type="entry name" value="S-adenosyl-L-methionine-dependent methyltransferases"/>
    <property type="match status" value="1"/>
</dbReference>
<dbReference type="CDD" id="cd02440">
    <property type="entry name" value="AdoMet_MTases"/>
    <property type="match status" value="1"/>
</dbReference>
<protein>
    <submittedName>
        <fullName evidence="1">Putative methylase</fullName>
        <ecNumber evidence="1">2.1.1.-</ecNumber>
    </submittedName>
</protein>
<keyword evidence="1" id="KW-0808">Transferase</keyword>
<dbReference type="InterPro" id="IPR051720">
    <property type="entry name" value="rRNA_MeTrfase/Polyamine_Synth"/>
</dbReference>
<name>A0A0X3BIK2_9EURY</name>
<dbReference type="EC" id="2.1.1.-" evidence="1"/>
<dbReference type="PANTHER" id="PTHR23290:SF0">
    <property type="entry name" value="RRNA N6-ADENOSINE-METHYLTRANSFERASE METTL5"/>
    <property type="match status" value="1"/>
</dbReference>